<protein>
    <recommendedName>
        <fullName evidence="6">DUF115 domain-containing protein</fullName>
    </recommendedName>
</protein>
<dbReference type="PANTHER" id="PTHR41786:SF1">
    <property type="entry name" value="6-HYDROXYMETHYLPTERIN DIPHOSPHOKINASE MPTE-LIKE DOMAIN-CONTAINING PROTEIN"/>
    <property type="match status" value="1"/>
</dbReference>
<evidence type="ECO:0000313" key="5">
    <source>
        <dbReference type="Proteomes" id="UP000286976"/>
    </source>
</evidence>
<feature type="domain" description="Glycosyltransferase Maf N-terminal" evidence="3">
    <location>
        <begin position="299"/>
        <end position="523"/>
    </location>
</feature>
<keyword evidence="1" id="KW-0812">Transmembrane</keyword>
<name>A0A432X829_9GAMM</name>
<comment type="caution">
    <text evidence="4">The sequence shown here is derived from an EMBL/GenBank/DDBJ whole genome shotgun (WGS) entry which is preliminary data.</text>
</comment>
<keyword evidence="1" id="KW-0472">Membrane</keyword>
<dbReference type="Proteomes" id="UP000286976">
    <property type="component" value="Unassembled WGS sequence"/>
</dbReference>
<accession>A0A432X829</accession>
<dbReference type="EMBL" id="PIPQ01000002">
    <property type="protein sequence ID" value="RUO43029.1"/>
    <property type="molecule type" value="Genomic_DNA"/>
</dbReference>
<dbReference type="InterPro" id="IPR002826">
    <property type="entry name" value="MptE-like"/>
</dbReference>
<dbReference type="InterPro" id="IPR045376">
    <property type="entry name" value="Maf_N"/>
</dbReference>
<evidence type="ECO:0008006" key="6">
    <source>
        <dbReference type="Google" id="ProtNLM"/>
    </source>
</evidence>
<evidence type="ECO:0000313" key="4">
    <source>
        <dbReference type="EMBL" id="RUO43029.1"/>
    </source>
</evidence>
<gene>
    <name evidence="4" type="ORF">CWE15_06405</name>
</gene>
<dbReference type="Pfam" id="PF01973">
    <property type="entry name" value="MptE-like"/>
    <property type="match status" value="1"/>
</dbReference>
<evidence type="ECO:0000259" key="3">
    <source>
        <dbReference type="Pfam" id="PF20157"/>
    </source>
</evidence>
<feature type="transmembrane region" description="Helical" evidence="1">
    <location>
        <begin position="896"/>
        <end position="917"/>
    </location>
</feature>
<proteinExistence type="predicted"/>
<organism evidence="4 5">
    <name type="scientific">Aliidiomarina taiwanensis</name>
    <dbReference type="NCBI Taxonomy" id="946228"/>
    <lineage>
        <taxon>Bacteria</taxon>
        <taxon>Pseudomonadati</taxon>
        <taxon>Pseudomonadota</taxon>
        <taxon>Gammaproteobacteria</taxon>
        <taxon>Alteromonadales</taxon>
        <taxon>Idiomarinaceae</taxon>
        <taxon>Aliidiomarina</taxon>
    </lineage>
</organism>
<dbReference type="RefSeq" id="WP_126757245.1">
    <property type="nucleotide sequence ID" value="NZ_PIPQ01000002.1"/>
</dbReference>
<evidence type="ECO:0000259" key="2">
    <source>
        <dbReference type="Pfam" id="PF01973"/>
    </source>
</evidence>
<reference evidence="4 5" key="1">
    <citation type="journal article" date="2011" name="Front. Microbiol.">
        <title>Genomic signatures of strain selection and enhancement in Bacillus atrophaeus var. globigii, a historical biowarfare simulant.</title>
        <authorList>
            <person name="Gibbons H.S."/>
            <person name="Broomall S.M."/>
            <person name="McNew L.A."/>
            <person name="Daligault H."/>
            <person name="Chapman C."/>
            <person name="Bruce D."/>
            <person name="Karavis M."/>
            <person name="Krepps M."/>
            <person name="McGregor P.A."/>
            <person name="Hong C."/>
            <person name="Park K.H."/>
            <person name="Akmal A."/>
            <person name="Feldman A."/>
            <person name="Lin J.S."/>
            <person name="Chang W.E."/>
            <person name="Higgs B.W."/>
            <person name="Demirev P."/>
            <person name="Lindquist J."/>
            <person name="Liem A."/>
            <person name="Fochler E."/>
            <person name="Read T.D."/>
            <person name="Tapia R."/>
            <person name="Johnson S."/>
            <person name="Bishop-Lilly K.A."/>
            <person name="Detter C."/>
            <person name="Han C."/>
            <person name="Sozhamannan S."/>
            <person name="Rosenzweig C.N."/>
            <person name="Skowronski E.W."/>
        </authorList>
    </citation>
    <scope>NUCLEOTIDE SEQUENCE [LARGE SCALE GENOMIC DNA]</scope>
    <source>
        <strain evidence="4 5">AIT1</strain>
    </source>
</reference>
<dbReference type="PANTHER" id="PTHR41786">
    <property type="entry name" value="MOTILITY ACCESSORY FACTOR MAF"/>
    <property type="match status" value="1"/>
</dbReference>
<feature type="domain" description="6-hydroxymethylpterin diphosphokinase MptE-like" evidence="2">
    <location>
        <begin position="538"/>
        <end position="717"/>
    </location>
</feature>
<dbReference type="OrthoDB" id="7254531at2"/>
<sequence>MIKAIKKHLAPCSLTQTELESQLTEPLSHRTQLNRTAFQAYMPNLAVVFEENIIDDLGLFCNKKGHLNLASQNSGQVIYGLDPKAESEQDIADFLQGAAHIKLNGTPVKQVPLLRAYQMPESKGFVPALPLSPVPAQADTVVMLGLGLGHALEALLRSPQVQPQNILVYEPTLDFFRASAQVADWHFILETAQERGIRLFLQIGQTGEQIGQDLLELQQAFKAQDVYLYKHYHDPIMDAVYDTLVQPGFNLKALAYGEQSIQPLSHVTQYLIPRAGKVRSNIKREQAALRMAELKSLKEKNLAAFAQEFPDIYEQFKDYQPVQWQAFLDDHGEVNLYHEQRLGALYHERPNELCQQTLQLFADEPNRNDMFTGYRGGKLWSYLHFAKARQFGALLTELEEKGHFIPKTLSSLIWFGLELGYQLQELVSQYDIKSLYIFEPNPDFFYWSLMTVPWHEILPAQREAGLHLAINIGDDGTYLHQDMFEMYQSSGGYLTASSYFYVPRFTPHMQPHINQLKRDLQSYLMLGDNFDHNRYAFRNIEQNIQRGRMRILKYEGRVAEDLAQMPVVLVGNGPSLDSNLQLLKQRRDEFIVVSCGTALKALYVAGIQPDFHAEVEQNRATYHWITQVNDLAWLKQITLLSLTATHPDSVDLFKEHFAVFKQGEASTSAVLRRSKLERELAAVDFCYPTVTNLALSIAVTLGFKNIYLLGVDLGFKDMDHHHSKSSAYYKKGEEKSWHNFRKSAGEAIAVRGNFSPVVLTKYEFQLSRRIMEQLLSEQAQRVQADAGMQASQVFNCSDGAYIQGTEPSPFEQVSAYPKADREALLTHLRTQLFTDEHREAMLEVYRRGFDNQRMQEEAENMLALAKRPVHSIDEALTRLEDEKNNILALHKEGKSLWFYLIFGSSHFASACLVRFLFLDGDEEKALDNFRKANEIWISYLQEAIDSWLENPHKLDEISVKF</sequence>
<keyword evidence="1" id="KW-1133">Transmembrane helix</keyword>
<keyword evidence="5" id="KW-1185">Reference proteome</keyword>
<feature type="domain" description="Glycosyltransferase Maf N-terminal" evidence="3">
    <location>
        <begin position="34"/>
        <end position="246"/>
    </location>
</feature>
<evidence type="ECO:0000256" key="1">
    <source>
        <dbReference type="SAM" id="Phobius"/>
    </source>
</evidence>
<dbReference type="Gene3D" id="3.90.1480.10">
    <property type="entry name" value="Alpha-2,3-sialyltransferase"/>
    <property type="match status" value="1"/>
</dbReference>
<dbReference type="AlphaFoldDB" id="A0A432X829"/>
<dbReference type="Pfam" id="PF20157">
    <property type="entry name" value="Maf_flag10_N"/>
    <property type="match status" value="2"/>
</dbReference>